<evidence type="ECO:0000313" key="2">
    <source>
        <dbReference type="EMBL" id="QDU72135.1"/>
    </source>
</evidence>
<protein>
    <submittedName>
        <fullName evidence="2">Uncharacterized protein</fullName>
    </submittedName>
</protein>
<feature type="signal peptide" evidence="1">
    <location>
        <begin position="1"/>
        <end position="22"/>
    </location>
</feature>
<keyword evidence="1" id="KW-0732">Signal</keyword>
<dbReference type="RefSeq" id="WP_145446314.1">
    <property type="nucleotide sequence ID" value="NZ_CP036280.1"/>
</dbReference>
<dbReference type="EMBL" id="CP036280">
    <property type="protein sequence ID" value="QDU72135.1"/>
    <property type="molecule type" value="Genomic_DNA"/>
</dbReference>
<dbReference type="AlphaFoldDB" id="A0A518BYT4"/>
<dbReference type="KEGG" id="mcad:Pan265_19980"/>
<accession>A0A518BYT4</accession>
<name>A0A518BYT4_9BACT</name>
<evidence type="ECO:0000256" key="1">
    <source>
        <dbReference type="SAM" id="SignalP"/>
    </source>
</evidence>
<sequence precursor="true">MMRCCTTVLVVLCCLVLPGVCAGATWSEPMFGISIDYPDTCGVVEQTTDRALVKFVGHDGVVGSLYLETQEQDWDLPAVKKRALSQLAFGAKQPLLVEESPHRTMVADHRAHWWTLRTQTENGGDVLLGQLFIMLSPRRVAVIQVEAAWEQRDEATRLLHALREGFSVEAQERLAEEHLERLRAGDRWLGGVLEAMATQAETQTRWYLIESEGRAIGYERRVVRPTTELGVSGLSVEVRRHVETNRHHERTIVRAFASADRQVEIWEARTTVTAADRPGGAGLDSATTAVRSGEVLSVTFESPTRTWQREFPIPDMAYLPLAHQLAMGVGWRDAASEPVAYFSYYMPVELMAFAIADVTASPAGWDVRLYPAPKRAAQRLRFGRDGALLRHETPDGRVVRVVSPGELRAVFGDERIR</sequence>
<evidence type="ECO:0000313" key="3">
    <source>
        <dbReference type="Proteomes" id="UP000320386"/>
    </source>
</evidence>
<gene>
    <name evidence="2" type="ORF">Pan265_19980</name>
</gene>
<dbReference type="Proteomes" id="UP000320386">
    <property type="component" value="Chromosome"/>
</dbReference>
<proteinExistence type="predicted"/>
<keyword evidence="3" id="KW-1185">Reference proteome</keyword>
<reference evidence="2 3" key="1">
    <citation type="submission" date="2019-02" db="EMBL/GenBank/DDBJ databases">
        <title>Deep-cultivation of Planctomycetes and their phenomic and genomic characterization uncovers novel biology.</title>
        <authorList>
            <person name="Wiegand S."/>
            <person name="Jogler M."/>
            <person name="Boedeker C."/>
            <person name="Pinto D."/>
            <person name="Vollmers J."/>
            <person name="Rivas-Marin E."/>
            <person name="Kohn T."/>
            <person name="Peeters S.H."/>
            <person name="Heuer A."/>
            <person name="Rast P."/>
            <person name="Oberbeckmann S."/>
            <person name="Bunk B."/>
            <person name="Jeske O."/>
            <person name="Meyerdierks A."/>
            <person name="Storesund J.E."/>
            <person name="Kallscheuer N."/>
            <person name="Luecker S."/>
            <person name="Lage O.M."/>
            <person name="Pohl T."/>
            <person name="Merkel B.J."/>
            <person name="Hornburger P."/>
            <person name="Mueller R.-W."/>
            <person name="Bruemmer F."/>
            <person name="Labrenz M."/>
            <person name="Spormann A.M."/>
            <person name="Op den Camp H."/>
            <person name="Overmann J."/>
            <person name="Amann R."/>
            <person name="Jetten M.S.M."/>
            <person name="Mascher T."/>
            <person name="Medema M.H."/>
            <person name="Devos D.P."/>
            <person name="Kaster A.-K."/>
            <person name="Ovreas L."/>
            <person name="Rohde M."/>
            <person name="Galperin M.Y."/>
            <person name="Jogler C."/>
        </authorList>
    </citation>
    <scope>NUCLEOTIDE SEQUENCE [LARGE SCALE GENOMIC DNA]</scope>
    <source>
        <strain evidence="2 3">Pan265</strain>
    </source>
</reference>
<feature type="chain" id="PRO_5021992676" evidence="1">
    <location>
        <begin position="23"/>
        <end position="417"/>
    </location>
</feature>
<organism evidence="2 3">
    <name type="scientific">Mucisphaera calidilacus</name>
    <dbReference type="NCBI Taxonomy" id="2527982"/>
    <lineage>
        <taxon>Bacteria</taxon>
        <taxon>Pseudomonadati</taxon>
        <taxon>Planctomycetota</taxon>
        <taxon>Phycisphaerae</taxon>
        <taxon>Phycisphaerales</taxon>
        <taxon>Phycisphaeraceae</taxon>
        <taxon>Mucisphaera</taxon>
    </lineage>
</organism>